<dbReference type="Pfam" id="PF25917">
    <property type="entry name" value="BSH_RND"/>
    <property type="match status" value="1"/>
</dbReference>
<feature type="domain" description="Multidrug resistance protein MdtA-like barrel-sandwich hybrid" evidence="7">
    <location>
        <begin position="69"/>
        <end position="207"/>
    </location>
</feature>
<comment type="caution">
    <text evidence="10">The sequence shown here is derived from an EMBL/GenBank/DDBJ whole genome shotgun (WGS) entry which is preliminary data.</text>
</comment>
<dbReference type="InterPro" id="IPR058627">
    <property type="entry name" value="MdtA-like_C"/>
</dbReference>
<dbReference type="NCBIfam" id="TIGR01730">
    <property type="entry name" value="RND_mfp"/>
    <property type="match status" value="1"/>
</dbReference>
<evidence type="ECO:0000259" key="7">
    <source>
        <dbReference type="Pfam" id="PF25917"/>
    </source>
</evidence>
<dbReference type="GO" id="GO:0030313">
    <property type="term" value="C:cell envelope"/>
    <property type="evidence" value="ECO:0007669"/>
    <property type="project" value="UniProtKB-SubCell"/>
</dbReference>
<evidence type="ECO:0000313" key="10">
    <source>
        <dbReference type="EMBL" id="MCP1675552.1"/>
    </source>
</evidence>
<dbReference type="InterPro" id="IPR006143">
    <property type="entry name" value="RND_pump_MFP"/>
</dbReference>
<dbReference type="AlphaFoldDB" id="A0AAE3G851"/>
<dbReference type="PANTHER" id="PTHR30158">
    <property type="entry name" value="ACRA/E-RELATED COMPONENT OF DRUG EFFLUX TRANSPORTER"/>
    <property type="match status" value="1"/>
</dbReference>
<evidence type="ECO:0000256" key="3">
    <source>
        <dbReference type="SAM" id="Coils"/>
    </source>
</evidence>
<dbReference type="Pfam" id="PF25967">
    <property type="entry name" value="RND-MFP_C"/>
    <property type="match status" value="1"/>
</dbReference>
<proteinExistence type="inferred from homology"/>
<dbReference type="Gene3D" id="1.10.287.470">
    <property type="entry name" value="Helix hairpin bin"/>
    <property type="match status" value="1"/>
</dbReference>
<feature type="compositionally biased region" description="Acidic residues" evidence="4">
    <location>
        <begin position="404"/>
        <end position="415"/>
    </location>
</feature>
<dbReference type="Pfam" id="PF25876">
    <property type="entry name" value="HH_MFP_RND"/>
    <property type="match status" value="1"/>
</dbReference>
<dbReference type="EMBL" id="JALJXV010000006">
    <property type="protein sequence ID" value="MCP1675552.1"/>
    <property type="molecule type" value="Genomic_DNA"/>
</dbReference>
<evidence type="ECO:0000256" key="2">
    <source>
        <dbReference type="ARBA" id="ARBA00009477"/>
    </source>
</evidence>
<organism evidence="10 11">
    <name type="scientific">Natronocella acetinitrilica</name>
    <dbReference type="NCBI Taxonomy" id="414046"/>
    <lineage>
        <taxon>Bacteria</taxon>
        <taxon>Pseudomonadati</taxon>
        <taxon>Pseudomonadota</taxon>
        <taxon>Gammaproteobacteria</taxon>
        <taxon>Chromatiales</taxon>
        <taxon>Ectothiorhodospiraceae</taxon>
        <taxon>Natronocella</taxon>
    </lineage>
</organism>
<evidence type="ECO:0000313" key="11">
    <source>
        <dbReference type="Proteomes" id="UP001205843"/>
    </source>
</evidence>
<protein>
    <submittedName>
        <fullName evidence="10">Membrane fusion protein (Multidrug efflux system)</fullName>
    </submittedName>
</protein>
<keyword evidence="3" id="KW-0175">Coiled coil</keyword>
<dbReference type="GO" id="GO:0022857">
    <property type="term" value="F:transmembrane transporter activity"/>
    <property type="evidence" value="ECO:0007669"/>
    <property type="project" value="InterPro"/>
</dbReference>
<sequence length="415" mass="45049">MRLTMFGGAAPRRCWLLLLVMPLVLVGCTAESDEGDPEEDVAAEVTVRVAEHEPVLVSRTYTGRTRGSRQVELRARVGGILHSRAYTEGALVQAGNALFQIDATRYEVRAQRAEAEVERAAAEVRQAEREWERVSELFDDDAISGRERDEALSVLELAQAGLALAEADLADTLIDLEYTTVEAPVDGVAGLEEYPEGSLIDAGTLLTTLTQLEPMHVRFSLPESHMSQFGSQIRSRASFRVALTLPNGDEYPELGDIDFTDAAVDPATGTVQVRAVFPNPNRVLMPGQFVRITLSGLHLGWGIRVPHRAVVEGASGPLVYVLDEDDRPQGRRVLLGHDLGDEVLLSQGVSDGDRIVISGVAALEEGVAVIPQEEERDAIESPQVLGVLPPADVDVYPEGRNGEDQSEEGQSEEDD</sequence>
<feature type="chain" id="PRO_5042115215" evidence="5">
    <location>
        <begin position="33"/>
        <end position="415"/>
    </location>
</feature>
<dbReference type="Proteomes" id="UP001205843">
    <property type="component" value="Unassembled WGS sequence"/>
</dbReference>
<gene>
    <name evidence="10" type="ORF">J2T57_002702</name>
</gene>
<keyword evidence="5" id="KW-0732">Signal</keyword>
<feature type="domain" description="Multidrug resistance protein MdtA-like C-terminal permuted SH3" evidence="9">
    <location>
        <begin position="304"/>
        <end position="360"/>
    </location>
</feature>
<evidence type="ECO:0000256" key="5">
    <source>
        <dbReference type="SAM" id="SignalP"/>
    </source>
</evidence>
<dbReference type="Gene3D" id="2.40.30.170">
    <property type="match status" value="1"/>
</dbReference>
<feature type="domain" description="Multidrug resistance protein MdtA-like alpha-helical hairpin" evidence="6">
    <location>
        <begin position="111"/>
        <end position="179"/>
    </location>
</feature>
<dbReference type="SUPFAM" id="SSF111369">
    <property type="entry name" value="HlyD-like secretion proteins"/>
    <property type="match status" value="1"/>
</dbReference>
<dbReference type="InterPro" id="IPR058625">
    <property type="entry name" value="MdtA-like_BSH"/>
</dbReference>
<dbReference type="Pfam" id="PF25944">
    <property type="entry name" value="Beta-barrel_RND"/>
    <property type="match status" value="1"/>
</dbReference>
<dbReference type="InterPro" id="IPR058624">
    <property type="entry name" value="MdtA-like_HH"/>
</dbReference>
<reference evidence="10" key="1">
    <citation type="submission" date="2022-03" db="EMBL/GenBank/DDBJ databases">
        <title>Genomic Encyclopedia of Type Strains, Phase III (KMG-III): the genomes of soil and plant-associated and newly described type strains.</title>
        <authorList>
            <person name="Whitman W."/>
        </authorList>
    </citation>
    <scope>NUCLEOTIDE SEQUENCE</scope>
    <source>
        <strain evidence="10">ANL 6-2</strain>
    </source>
</reference>
<comment type="similarity">
    <text evidence="2">Belongs to the membrane fusion protein (MFP) (TC 8.A.1) family.</text>
</comment>
<dbReference type="Gene3D" id="2.40.420.20">
    <property type="match status" value="1"/>
</dbReference>
<dbReference type="PROSITE" id="PS51257">
    <property type="entry name" value="PROKAR_LIPOPROTEIN"/>
    <property type="match status" value="1"/>
</dbReference>
<keyword evidence="11" id="KW-1185">Reference proteome</keyword>
<evidence type="ECO:0000256" key="1">
    <source>
        <dbReference type="ARBA" id="ARBA00004519"/>
    </source>
</evidence>
<feature type="coiled-coil region" evidence="3">
    <location>
        <begin position="103"/>
        <end position="137"/>
    </location>
</feature>
<feature type="signal peptide" evidence="5">
    <location>
        <begin position="1"/>
        <end position="32"/>
    </location>
</feature>
<evidence type="ECO:0000259" key="9">
    <source>
        <dbReference type="Pfam" id="PF25967"/>
    </source>
</evidence>
<comment type="subcellular location">
    <subcellularLocation>
        <location evidence="1">Cell inner membrane</location>
        <topology evidence="1">Lipid-anchor</topology>
    </subcellularLocation>
</comment>
<evidence type="ECO:0000259" key="6">
    <source>
        <dbReference type="Pfam" id="PF25876"/>
    </source>
</evidence>
<evidence type="ECO:0000259" key="8">
    <source>
        <dbReference type="Pfam" id="PF25944"/>
    </source>
</evidence>
<dbReference type="GO" id="GO:0005886">
    <property type="term" value="C:plasma membrane"/>
    <property type="evidence" value="ECO:0007669"/>
    <property type="project" value="TreeGrafter"/>
</dbReference>
<feature type="region of interest" description="Disordered" evidence="4">
    <location>
        <begin position="373"/>
        <end position="415"/>
    </location>
</feature>
<accession>A0AAE3G851</accession>
<feature type="domain" description="Multidrug resistance protein MdtA-like beta-barrel" evidence="8">
    <location>
        <begin position="214"/>
        <end position="294"/>
    </location>
</feature>
<evidence type="ECO:0000256" key="4">
    <source>
        <dbReference type="SAM" id="MobiDB-lite"/>
    </source>
</evidence>
<dbReference type="Gene3D" id="2.40.50.100">
    <property type="match status" value="1"/>
</dbReference>
<dbReference type="GO" id="GO:0046677">
    <property type="term" value="P:response to antibiotic"/>
    <property type="evidence" value="ECO:0007669"/>
    <property type="project" value="TreeGrafter"/>
</dbReference>
<dbReference type="InterPro" id="IPR058626">
    <property type="entry name" value="MdtA-like_b-barrel"/>
</dbReference>
<name>A0AAE3G851_9GAMM</name>